<name>A0A3S0A4R1_9BACL</name>
<dbReference type="RefSeq" id="WP_126141394.1">
    <property type="nucleotide sequence ID" value="NZ_RXHU01000030.1"/>
</dbReference>
<accession>A0A3S0A4R1</accession>
<organism evidence="2 3">
    <name type="scientific">Paenibacillus whitsoniae</name>
    <dbReference type="NCBI Taxonomy" id="2496558"/>
    <lineage>
        <taxon>Bacteria</taxon>
        <taxon>Bacillati</taxon>
        <taxon>Bacillota</taxon>
        <taxon>Bacilli</taxon>
        <taxon>Bacillales</taxon>
        <taxon>Paenibacillaceae</taxon>
        <taxon>Paenibacillus</taxon>
    </lineage>
</organism>
<dbReference type="Gene3D" id="1.10.10.10">
    <property type="entry name" value="Winged helix-like DNA-binding domain superfamily/Winged helix DNA-binding domain"/>
    <property type="match status" value="1"/>
</dbReference>
<keyword evidence="3" id="KW-1185">Reference proteome</keyword>
<dbReference type="PANTHER" id="PTHR43252:SF7">
    <property type="entry name" value="TRANSCRIPTIONAL REGULATOR YQJI"/>
    <property type="match status" value="1"/>
</dbReference>
<dbReference type="AlphaFoldDB" id="A0A3S0A4R1"/>
<dbReference type="PANTHER" id="PTHR43252">
    <property type="entry name" value="TRANSCRIPTIONAL REGULATOR YQJI"/>
    <property type="match status" value="1"/>
</dbReference>
<reference evidence="2 3" key="1">
    <citation type="submission" date="2018-12" db="EMBL/GenBank/DDBJ databases">
        <title>Bacillus ochoae sp. nov., Paenibacillus whitsoniae sp. nov., Paenibacillus spiritus sp. nov. Isolated from the Mars Exploration Rover during spacecraft assembly.</title>
        <authorList>
            <person name="Seuylemezian A."/>
            <person name="Vaishampayan P."/>
        </authorList>
    </citation>
    <scope>NUCLEOTIDE SEQUENCE [LARGE SCALE GENOMIC DNA]</scope>
    <source>
        <strain evidence="2 3">MER 54</strain>
    </source>
</reference>
<sequence>MSMKLVILGLLMETNRHTYDIRQTMKERGMHNYMKLQDGSLYYAMDQLHKEGLVEALEVVRETNRPEKTIYQITDAGRRKFQDLLAHQLHESIRHYHPLYVALPFTVHGDQAKIANILEHKILAQKMLMTKMRSLYDEHVGVVPRVILQMLVGTYKRAFAELRWLEQLQKDAREGRLQERDDQGLDVDWDRIE</sequence>
<evidence type="ECO:0000313" key="2">
    <source>
        <dbReference type="EMBL" id="RTE09597.1"/>
    </source>
</evidence>
<evidence type="ECO:0000259" key="1">
    <source>
        <dbReference type="Pfam" id="PF03551"/>
    </source>
</evidence>
<dbReference type="OrthoDB" id="9808762at2"/>
<dbReference type="SUPFAM" id="SSF46785">
    <property type="entry name" value="Winged helix' DNA-binding domain"/>
    <property type="match status" value="1"/>
</dbReference>
<gene>
    <name evidence="2" type="ORF">EJQ19_11640</name>
</gene>
<protein>
    <submittedName>
        <fullName evidence="2">PadR family transcriptional regulator</fullName>
    </submittedName>
</protein>
<dbReference type="EMBL" id="RXHU01000030">
    <property type="protein sequence ID" value="RTE09597.1"/>
    <property type="molecule type" value="Genomic_DNA"/>
</dbReference>
<proteinExistence type="predicted"/>
<dbReference type="Proteomes" id="UP000276128">
    <property type="component" value="Unassembled WGS sequence"/>
</dbReference>
<comment type="caution">
    <text evidence="2">The sequence shown here is derived from an EMBL/GenBank/DDBJ whole genome shotgun (WGS) entry which is preliminary data.</text>
</comment>
<evidence type="ECO:0000313" key="3">
    <source>
        <dbReference type="Proteomes" id="UP000276128"/>
    </source>
</evidence>
<dbReference type="Pfam" id="PF03551">
    <property type="entry name" value="PadR"/>
    <property type="match status" value="1"/>
</dbReference>
<feature type="domain" description="Transcription regulator PadR N-terminal" evidence="1">
    <location>
        <begin position="7"/>
        <end position="82"/>
    </location>
</feature>
<dbReference type="InterPro" id="IPR036390">
    <property type="entry name" value="WH_DNA-bd_sf"/>
</dbReference>
<dbReference type="InterPro" id="IPR036388">
    <property type="entry name" value="WH-like_DNA-bd_sf"/>
</dbReference>
<dbReference type="InterPro" id="IPR005149">
    <property type="entry name" value="Tscrpt_reg_PadR_N"/>
</dbReference>